<sequence length="95" mass="10523">MTMHVKLSPEMEGFIKNKVASGFYGNATEVIRDAIRRMQAEESRVAVWHAAIQKGDDQFDRGEGVDYTPGALEEITQSAMKAMHSGQPMDPDVLP</sequence>
<proteinExistence type="inferred from homology"/>
<dbReference type="InterPro" id="IPR022789">
    <property type="entry name" value="ParD"/>
</dbReference>
<protein>
    <submittedName>
        <fullName evidence="3">Putative addiction module antidote protein, family</fullName>
    </submittedName>
</protein>
<dbReference type="Pfam" id="PF03693">
    <property type="entry name" value="ParD_antitoxin"/>
    <property type="match status" value="1"/>
</dbReference>
<dbReference type="InterPro" id="IPR038296">
    <property type="entry name" value="ParD_sf"/>
</dbReference>
<dbReference type="InterPro" id="IPR010985">
    <property type="entry name" value="Ribbon_hlx_hlx"/>
</dbReference>
<evidence type="ECO:0000256" key="2">
    <source>
        <dbReference type="ARBA" id="ARBA00022649"/>
    </source>
</evidence>
<dbReference type="Gene3D" id="6.10.10.120">
    <property type="entry name" value="Antitoxin ParD1-like"/>
    <property type="match status" value="1"/>
</dbReference>
<dbReference type="SUPFAM" id="SSF47598">
    <property type="entry name" value="Ribbon-helix-helix"/>
    <property type="match status" value="1"/>
</dbReference>
<keyword evidence="2" id="KW-1277">Toxin-antitoxin system</keyword>
<dbReference type="EMBL" id="JDVG02000343">
    <property type="protein sequence ID" value="KFB72733.1"/>
    <property type="molecule type" value="Genomic_DNA"/>
</dbReference>
<evidence type="ECO:0000313" key="4">
    <source>
        <dbReference type="Proteomes" id="UP000020077"/>
    </source>
</evidence>
<reference evidence="3 4" key="1">
    <citation type="submission" date="2014-02" db="EMBL/GenBank/DDBJ databases">
        <title>Expanding our view of genomic diversity in Candidatus Accumulibacter clades.</title>
        <authorList>
            <person name="Skennerton C.T."/>
            <person name="Barr J.J."/>
            <person name="Slater F.R."/>
            <person name="Bond P.L."/>
            <person name="Tyson G.W."/>
        </authorList>
    </citation>
    <scope>NUCLEOTIDE SEQUENCE [LARGE SCALE GENOMIC DNA]</scope>
    <source>
        <strain evidence="4">BA-91</strain>
    </source>
</reference>
<name>A0A080LVS4_9PROT</name>
<dbReference type="PANTHER" id="PTHR36582">
    <property type="entry name" value="ANTITOXIN PARD"/>
    <property type="match status" value="1"/>
</dbReference>
<dbReference type="GO" id="GO:0006355">
    <property type="term" value="P:regulation of DNA-templated transcription"/>
    <property type="evidence" value="ECO:0007669"/>
    <property type="project" value="InterPro"/>
</dbReference>
<dbReference type="AlphaFoldDB" id="A0A080LVS4"/>
<comment type="caution">
    <text evidence="3">The sequence shown here is derived from an EMBL/GenBank/DDBJ whole genome shotgun (WGS) entry which is preliminary data.</text>
</comment>
<dbReference type="NCBIfam" id="TIGR02606">
    <property type="entry name" value="antidote_CC2985"/>
    <property type="match status" value="1"/>
</dbReference>
<dbReference type="CDD" id="cd22231">
    <property type="entry name" value="RHH_NikR_HicB-like"/>
    <property type="match status" value="1"/>
</dbReference>
<dbReference type="PANTHER" id="PTHR36582:SF2">
    <property type="entry name" value="ANTITOXIN PARD"/>
    <property type="match status" value="1"/>
</dbReference>
<organism evidence="3 4">
    <name type="scientific">Candidatus Accumulibacter phosphatis</name>
    <dbReference type="NCBI Taxonomy" id="327160"/>
    <lineage>
        <taxon>Bacteria</taxon>
        <taxon>Pseudomonadati</taxon>
        <taxon>Pseudomonadota</taxon>
        <taxon>Betaproteobacteria</taxon>
        <taxon>Candidatus Accumulibacter</taxon>
    </lineage>
</organism>
<gene>
    <name evidence="3" type="ORF">AW09_002056</name>
</gene>
<evidence type="ECO:0000313" key="3">
    <source>
        <dbReference type="EMBL" id="KFB72733.1"/>
    </source>
</evidence>
<dbReference type="Proteomes" id="UP000020077">
    <property type="component" value="Unassembled WGS sequence"/>
</dbReference>
<evidence type="ECO:0000256" key="1">
    <source>
        <dbReference type="ARBA" id="ARBA00008580"/>
    </source>
</evidence>
<comment type="similarity">
    <text evidence="1">Belongs to the ParD antitoxin family.</text>
</comment>
<accession>A0A080LVS4</accession>